<dbReference type="SUPFAM" id="SSF53187">
    <property type="entry name" value="Zn-dependent exopeptidases"/>
    <property type="match status" value="1"/>
</dbReference>
<dbReference type="OrthoDB" id="9782876at2"/>
<dbReference type="Pfam" id="PF24827">
    <property type="entry name" value="AstE_AspA_cat"/>
    <property type="match status" value="1"/>
</dbReference>
<keyword evidence="3" id="KW-0378">Hydrolase</keyword>
<dbReference type="PANTHER" id="PTHR15162:SF7">
    <property type="entry name" value="SUCCINYLGLUTAMATE DESUCCINYLASE"/>
    <property type="match status" value="1"/>
</dbReference>
<keyword evidence="4" id="KW-0862">Zinc</keyword>
<evidence type="ECO:0000256" key="2">
    <source>
        <dbReference type="ARBA" id="ARBA00022723"/>
    </source>
</evidence>
<sequence length="332" mass="37447">MLYSKKEKLDLYLNEFMQLEKKLNSNLSNTLTLNFNKHRGHIVFAGLIHGNETGSLPAIIKCINKLLQKELSFGGKVSFLLGNIEAAKKDLRYVESDLNRSFGESYKGKLTLERKRAVELMPLLKSADVFIDFHQTIMPSLKPFYIFEMNHDSYHWARAVGGASTLVTRKKGAPFSQAGMCSDEYVRSLQKIGITLELGEQGFSDSAETLAFSVLKRALKCIDKVFSSGISIEKLSRKNNDFEFLTISHREPFDSPKKCLNAGFSNFHKLTKNMIVGADERQNPLESPKDGYILFPKYPKRNSTGEASMPLPGEIFVIAEPTLEHPLNWLKA</sequence>
<dbReference type="AlphaFoldDB" id="A0A4V0P2H2"/>
<dbReference type="RefSeq" id="WP_130608625.1">
    <property type="nucleotide sequence ID" value="NZ_AP019368.1"/>
</dbReference>
<accession>A0A4V0P2H2</accession>
<dbReference type="GO" id="GO:0005829">
    <property type="term" value="C:cytosol"/>
    <property type="evidence" value="ECO:0007669"/>
    <property type="project" value="TreeGrafter"/>
</dbReference>
<protein>
    <recommendedName>
        <fullName evidence="5">Succinylglutamate desuccinylase/Aspartoacylase catalytic domain-containing protein</fullName>
    </recommendedName>
</protein>
<dbReference type="KEGG" id="sbf:JCM31447_16600"/>
<name>A0A4V0P2H2_FLUSA</name>
<gene>
    <name evidence="6" type="ORF">JCM31447_16600</name>
</gene>
<keyword evidence="7" id="KW-1185">Reference proteome</keyword>
<evidence type="ECO:0000256" key="1">
    <source>
        <dbReference type="ARBA" id="ARBA00001947"/>
    </source>
</evidence>
<dbReference type="Gene3D" id="3.40.630.10">
    <property type="entry name" value="Zn peptidases"/>
    <property type="match status" value="1"/>
</dbReference>
<dbReference type="GO" id="GO:0046872">
    <property type="term" value="F:metal ion binding"/>
    <property type="evidence" value="ECO:0007669"/>
    <property type="project" value="UniProtKB-KW"/>
</dbReference>
<evidence type="ECO:0000256" key="3">
    <source>
        <dbReference type="ARBA" id="ARBA00022801"/>
    </source>
</evidence>
<reference evidence="6 7" key="1">
    <citation type="submission" date="2018-12" db="EMBL/GenBank/DDBJ databases">
        <title>Rubrispira sanarue gen. nov., sp., nov., a member of the order Silvanigrellales, isolated from a brackish lake in Hamamatsu Japan.</title>
        <authorList>
            <person name="Maejima Y."/>
            <person name="Iino T."/>
            <person name="Muraguchi Y."/>
            <person name="Fukuda K."/>
            <person name="Nojiri H."/>
            <person name="Ohkuma M."/>
            <person name="Moriuchi R."/>
            <person name="Dohra H."/>
            <person name="Kimbara K."/>
            <person name="Shintani M."/>
        </authorList>
    </citation>
    <scope>NUCLEOTIDE SEQUENCE [LARGE SCALE GENOMIC DNA]</scope>
    <source>
        <strain evidence="6 7">RF1110005</strain>
    </source>
</reference>
<proteinExistence type="predicted"/>
<dbReference type="InterPro" id="IPR055438">
    <property type="entry name" value="AstE_AspA_cat"/>
</dbReference>
<dbReference type="Proteomes" id="UP000291236">
    <property type="component" value="Chromosome"/>
</dbReference>
<dbReference type="GO" id="GO:0016788">
    <property type="term" value="F:hydrolase activity, acting on ester bonds"/>
    <property type="evidence" value="ECO:0007669"/>
    <property type="project" value="InterPro"/>
</dbReference>
<keyword evidence="2" id="KW-0479">Metal-binding</keyword>
<feature type="domain" description="Succinylglutamate desuccinylase/Aspartoacylase catalytic" evidence="5">
    <location>
        <begin position="45"/>
        <end position="205"/>
    </location>
</feature>
<evidence type="ECO:0000259" key="5">
    <source>
        <dbReference type="Pfam" id="PF24827"/>
    </source>
</evidence>
<dbReference type="PANTHER" id="PTHR15162">
    <property type="entry name" value="ASPARTOACYLASE"/>
    <property type="match status" value="1"/>
</dbReference>
<comment type="cofactor">
    <cofactor evidence="1">
        <name>Zn(2+)</name>
        <dbReference type="ChEBI" id="CHEBI:29105"/>
    </cofactor>
</comment>
<evidence type="ECO:0000256" key="4">
    <source>
        <dbReference type="ARBA" id="ARBA00022833"/>
    </source>
</evidence>
<evidence type="ECO:0000313" key="7">
    <source>
        <dbReference type="Proteomes" id="UP000291236"/>
    </source>
</evidence>
<dbReference type="EMBL" id="AP019368">
    <property type="protein sequence ID" value="BBH53217.1"/>
    <property type="molecule type" value="Genomic_DNA"/>
</dbReference>
<dbReference type="InterPro" id="IPR050178">
    <property type="entry name" value="AspA/AstE_fam"/>
</dbReference>
<organism evidence="6 7">
    <name type="scientific">Fluviispira sanaruensis</name>
    <dbReference type="NCBI Taxonomy" id="2493639"/>
    <lineage>
        <taxon>Bacteria</taxon>
        <taxon>Pseudomonadati</taxon>
        <taxon>Bdellovibrionota</taxon>
        <taxon>Oligoflexia</taxon>
        <taxon>Silvanigrellales</taxon>
        <taxon>Silvanigrellaceae</taxon>
        <taxon>Fluviispira</taxon>
    </lineage>
</organism>
<evidence type="ECO:0000313" key="6">
    <source>
        <dbReference type="EMBL" id="BBH53217.1"/>
    </source>
</evidence>